<sequence>MLLRVPAHPACLARACVANKGLRRVITKPGFLRAFQEHHHNAPPLLGFFHDDIGLPSNFIPVSDKPDRVSAEAFDPKDLGWRVLDSRHGRESHISCHDCPLSVLLVVTPSQEGKTVVYLCSTEEGSWNEVASGDFSPLMVTERPVVLLGNVLYWTMAQVTGFPEAILTFELGAQNKLYVIEQPLYTFDADHEHVQVMEAEGGLVGLVVACGLGLQLWVLHENNGKKGWVMEREIYLDEKLAPLPNPVFYDYYQIWILGVDGNVVFLRTETAIFEVDLQTEEAKRLCDGHEIAALYPYRSFYRQGSGMYDIDTIY</sequence>
<reference evidence="2" key="1">
    <citation type="submission" date="2020-07" db="EMBL/GenBank/DDBJ databases">
        <title>Genome sequence and genetic diversity analysis of an under-domesticated orphan crop, white fonio (Digitaria exilis).</title>
        <authorList>
            <person name="Bennetzen J.L."/>
            <person name="Chen S."/>
            <person name="Ma X."/>
            <person name="Wang X."/>
            <person name="Yssel A.E.J."/>
            <person name="Chaluvadi S.R."/>
            <person name="Johnson M."/>
            <person name="Gangashetty P."/>
            <person name="Hamidou F."/>
            <person name="Sanogo M.D."/>
            <person name="Zwaenepoel A."/>
            <person name="Wallace J."/>
            <person name="Van De Peer Y."/>
            <person name="Van Deynze A."/>
        </authorList>
    </citation>
    <scope>NUCLEOTIDE SEQUENCE</scope>
    <source>
        <tissue evidence="2">Leaves</tissue>
    </source>
</reference>
<dbReference type="EMBL" id="JACEFO010000874">
    <property type="protein sequence ID" value="KAF8754028.1"/>
    <property type="molecule type" value="Genomic_DNA"/>
</dbReference>
<gene>
    <name evidence="2" type="ORF">HU200_011524</name>
</gene>
<name>A0A835KP06_9POAL</name>
<dbReference type="Pfam" id="PF23635">
    <property type="entry name" value="Beta-prop_AT5G49610-like"/>
    <property type="match status" value="1"/>
</dbReference>
<feature type="domain" description="F-box protein AT5G49610-like beta-propeller" evidence="1">
    <location>
        <begin position="101"/>
        <end position="288"/>
    </location>
</feature>
<proteinExistence type="predicted"/>
<dbReference type="Proteomes" id="UP000636709">
    <property type="component" value="Unassembled WGS sequence"/>
</dbReference>
<dbReference type="OrthoDB" id="649168at2759"/>
<dbReference type="InterPro" id="IPR056594">
    <property type="entry name" value="AT5G49610-like_b-prop"/>
</dbReference>
<evidence type="ECO:0000259" key="1">
    <source>
        <dbReference type="Pfam" id="PF23635"/>
    </source>
</evidence>
<evidence type="ECO:0000313" key="2">
    <source>
        <dbReference type="EMBL" id="KAF8754028.1"/>
    </source>
</evidence>
<organism evidence="2 3">
    <name type="scientific">Digitaria exilis</name>
    <dbReference type="NCBI Taxonomy" id="1010633"/>
    <lineage>
        <taxon>Eukaryota</taxon>
        <taxon>Viridiplantae</taxon>
        <taxon>Streptophyta</taxon>
        <taxon>Embryophyta</taxon>
        <taxon>Tracheophyta</taxon>
        <taxon>Spermatophyta</taxon>
        <taxon>Magnoliopsida</taxon>
        <taxon>Liliopsida</taxon>
        <taxon>Poales</taxon>
        <taxon>Poaceae</taxon>
        <taxon>PACMAD clade</taxon>
        <taxon>Panicoideae</taxon>
        <taxon>Panicodae</taxon>
        <taxon>Paniceae</taxon>
        <taxon>Anthephorinae</taxon>
        <taxon>Digitaria</taxon>
    </lineage>
</organism>
<dbReference type="PANTHER" id="PTHR32133:SF321">
    <property type="entry name" value="F-BOX DOMAIN-CONTAINING PROTEIN"/>
    <property type="match status" value="1"/>
</dbReference>
<protein>
    <recommendedName>
        <fullName evidence="1">F-box protein AT5G49610-like beta-propeller domain-containing protein</fullName>
    </recommendedName>
</protein>
<comment type="caution">
    <text evidence="2">The sequence shown here is derived from an EMBL/GenBank/DDBJ whole genome shotgun (WGS) entry which is preliminary data.</text>
</comment>
<accession>A0A835KP06</accession>
<keyword evidence="3" id="KW-1185">Reference proteome</keyword>
<dbReference type="AlphaFoldDB" id="A0A835KP06"/>
<evidence type="ECO:0000313" key="3">
    <source>
        <dbReference type="Proteomes" id="UP000636709"/>
    </source>
</evidence>
<dbReference type="PANTHER" id="PTHR32133">
    <property type="entry name" value="OS07G0120400 PROTEIN"/>
    <property type="match status" value="1"/>
</dbReference>